<gene>
    <name evidence="2" type="ORF">GCM10016234_30380</name>
</gene>
<dbReference type="Proteomes" id="UP000630142">
    <property type="component" value="Unassembled WGS sequence"/>
</dbReference>
<reference evidence="2" key="1">
    <citation type="journal article" date="2014" name="Int. J. Syst. Evol. Microbiol.">
        <title>Complete genome sequence of Corynebacterium casei LMG S-19264T (=DSM 44701T), isolated from a smear-ripened cheese.</title>
        <authorList>
            <consortium name="US DOE Joint Genome Institute (JGI-PGF)"/>
            <person name="Walter F."/>
            <person name="Albersmeier A."/>
            <person name="Kalinowski J."/>
            <person name="Ruckert C."/>
        </authorList>
    </citation>
    <scope>NUCLEOTIDE SEQUENCE</scope>
    <source>
        <strain evidence="2">KCTC 42249</strain>
    </source>
</reference>
<reference evidence="2" key="2">
    <citation type="submission" date="2020-09" db="EMBL/GenBank/DDBJ databases">
        <authorList>
            <person name="Sun Q."/>
            <person name="Kim S."/>
        </authorList>
    </citation>
    <scope>NUCLEOTIDE SEQUENCE</scope>
    <source>
        <strain evidence="2">KCTC 42249</strain>
    </source>
</reference>
<comment type="caution">
    <text evidence="2">The sequence shown here is derived from an EMBL/GenBank/DDBJ whole genome shotgun (WGS) entry which is preliminary data.</text>
</comment>
<dbReference type="EMBL" id="BMZQ01000002">
    <property type="protein sequence ID" value="GHD19119.1"/>
    <property type="molecule type" value="Genomic_DNA"/>
</dbReference>
<sequence>MRKLHTAAARALRDSGIIPHSNGTRGRQAGNGCEQNERNQAAKHVFKTSDVALISPCLW</sequence>
<evidence type="ECO:0000256" key="1">
    <source>
        <dbReference type="SAM" id="MobiDB-lite"/>
    </source>
</evidence>
<evidence type="ECO:0000313" key="2">
    <source>
        <dbReference type="EMBL" id="GHD19119.1"/>
    </source>
</evidence>
<accession>A0A8J3GLI1</accession>
<evidence type="ECO:0000313" key="3">
    <source>
        <dbReference type="Proteomes" id="UP000630142"/>
    </source>
</evidence>
<feature type="region of interest" description="Disordered" evidence="1">
    <location>
        <begin position="13"/>
        <end position="34"/>
    </location>
</feature>
<dbReference type="AlphaFoldDB" id="A0A8J3GLI1"/>
<protein>
    <submittedName>
        <fullName evidence="2">Uncharacterized protein</fullName>
    </submittedName>
</protein>
<name>A0A8J3GLI1_9HYPH</name>
<organism evidence="2 3">
    <name type="scientific">Tianweitania populi</name>
    <dbReference type="NCBI Taxonomy" id="1607949"/>
    <lineage>
        <taxon>Bacteria</taxon>
        <taxon>Pseudomonadati</taxon>
        <taxon>Pseudomonadota</taxon>
        <taxon>Alphaproteobacteria</taxon>
        <taxon>Hyphomicrobiales</taxon>
        <taxon>Phyllobacteriaceae</taxon>
        <taxon>Tianweitania</taxon>
    </lineage>
</organism>
<keyword evidence="3" id="KW-1185">Reference proteome</keyword>
<proteinExistence type="predicted"/>